<dbReference type="GO" id="GO:0016758">
    <property type="term" value="F:hexosyltransferase activity"/>
    <property type="evidence" value="ECO:0007669"/>
    <property type="project" value="UniProtKB-ARBA"/>
</dbReference>
<name>A0A1G2T6T6_9BACT</name>
<protein>
    <recommendedName>
        <fullName evidence="1">Glycosyltransferase 2-like domain-containing protein</fullName>
    </recommendedName>
</protein>
<proteinExistence type="predicted"/>
<dbReference type="PANTHER" id="PTHR22916:SF3">
    <property type="entry name" value="UDP-GLCNAC:BETAGAL BETA-1,3-N-ACETYLGLUCOSAMINYLTRANSFERASE-LIKE PROTEIN 1"/>
    <property type="match status" value="1"/>
</dbReference>
<dbReference type="Proteomes" id="UP000179264">
    <property type="component" value="Unassembled WGS sequence"/>
</dbReference>
<evidence type="ECO:0000313" key="2">
    <source>
        <dbReference type="EMBL" id="OHA92997.1"/>
    </source>
</evidence>
<organism evidence="2 3">
    <name type="scientific">Candidatus Zambryskibacteria bacterium RIFCSPHIGHO2_02_38_10.5</name>
    <dbReference type="NCBI Taxonomy" id="1802742"/>
    <lineage>
        <taxon>Bacteria</taxon>
        <taxon>Candidatus Zambryskiibacteriota</taxon>
    </lineage>
</organism>
<feature type="domain" description="Glycosyltransferase 2-like" evidence="1">
    <location>
        <begin position="7"/>
        <end position="119"/>
    </location>
</feature>
<accession>A0A1G2T6T6</accession>
<dbReference type="InterPro" id="IPR029044">
    <property type="entry name" value="Nucleotide-diphossugar_trans"/>
</dbReference>
<dbReference type="AlphaFoldDB" id="A0A1G2T6T6"/>
<dbReference type="Gene3D" id="3.90.550.10">
    <property type="entry name" value="Spore Coat Polysaccharide Biosynthesis Protein SpsA, Chain A"/>
    <property type="match status" value="1"/>
</dbReference>
<dbReference type="PANTHER" id="PTHR22916">
    <property type="entry name" value="GLYCOSYLTRANSFERASE"/>
    <property type="match status" value="1"/>
</dbReference>
<dbReference type="CDD" id="cd00761">
    <property type="entry name" value="Glyco_tranf_GTA_type"/>
    <property type="match status" value="1"/>
</dbReference>
<dbReference type="InterPro" id="IPR001173">
    <property type="entry name" value="Glyco_trans_2-like"/>
</dbReference>
<sequence length="324" mass="37690">MRNINLSYVITTYNKLPYLKNVLSLLIENIKEDEEIVVTDGASTDGTAEYLKKLFDEGKIHQYVSEKDYGEAHGWNKSWLMAKGALIKIITDDDAFYYPGIQKCKEFMLTHPEIDAMGTEGLFAKVVHESAFVNSGMYSGDHPSKRSDYTTEYTKWRDTGKPFAFCDLGWMLRRSSIPVFGLCDPTYVSLDAEFSIRLTHGKANLAWYTGKTWSRILNPNSNSVLYYKKIWQDYEKLNLIYPHSNLEDDPSHKKWYNFLPKNIKVPLKKLRDKIFIKKPDSRNSYTPTDDDWKAIFKLRVDELTQVYNKEAGVFIYKKNQLNTK</sequence>
<evidence type="ECO:0000313" key="3">
    <source>
        <dbReference type="Proteomes" id="UP000179264"/>
    </source>
</evidence>
<dbReference type="Pfam" id="PF00535">
    <property type="entry name" value="Glycos_transf_2"/>
    <property type="match status" value="1"/>
</dbReference>
<dbReference type="EMBL" id="MHVL01000029">
    <property type="protein sequence ID" value="OHA92997.1"/>
    <property type="molecule type" value="Genomic_DNA"/>
</dbReference>
<comment type="caution">
    <text evidence="2">The sequence shown here is derived from an EMBL/GenBank/DDBJ whole genome shotgun (WGS) entry which is preliminary data.</text>
</comment>
<evidence type="ECO:0000259" key="1">
    <source>
        <dbReference type="Pfam" id="PF00535"/>
    </source>
</evidence>
<reference evidence="2 3" key="1">
    <citation type="journal article" date="2016" name="Nat. Commun.">
        <title>Thousands of microbial genomes shed light on interconnected biogeochemical processes in an aquifer system.</title>
        <authorList>
            <person name="Anantharaman K."/>
            <person name="Brown C.T."/>
            <person name="Hug L.A."/>
            <person name="Sharon I."/>
            <person name="Castelle C.J."/>
            <person name="Probst A.J."/>
            <person name="Thomas B.C."/>
            <person name="Singh A."/>
            <person name="Wilkins M.J."/>
            <person name="Karaoz U."/>
            <person name="Brodie E.L."/>
            <person name="Williams K.H."/>
            <person name="Hubbard S.S."/>
            <person name="Banfield J.F."/>
        </authorList>
    </citation>
    <scope>NUCLEOTIDE SEQUENCE [LARGE SCALE GENOMIC DNA]</scope>
</reference>
<gene>
    <name evidence="2" type="ORF">A2W58_02785</name>
</gene>
<dbReference type="SUPFAM" id="SSF53448">
    <property type="entry name" value="Nucleotide-diphospho-sugar transferases"/>
    <property type="match status" value="1"/>
</dbReference>